<feature type="transmembrane region" description="Helical" evidence="1">
    <location>
        <begin position="61"/>
        <end position="79"/>
    </location>
</feature>
<keyword evidence="1" id="KW-0472">Membrane</keyword>
<keyword evidence="1" id="KW-0812">Transmembrane</keyword>
<reference evidence="2 3" key="1">
    <citation type="submission" date="2019-06" db="EMBL/GenBank/DDBJ databases">
        <title>New taxonomy in bacterial strain CC-CFT640, isolated from vineyard.</title>
        <authorList>
            <person name="Lin S.-Y."/>
            <person name="Tsai C.-F."/>
            <person name="Young C.-C."/>
        </authorList>
    </citation>
    <scope>NUCLEOTIDE SEQUENCE [LARGE SCALE GENOMIC DNA]</scope>
    <source>
        <strain evidence="2 3">CC-CFT640</strain>
    </source>
</reference>
<dbReference type="RefSeq" id="WP_147851215.1">
    <property type="nucleotide sequence ID" value="NZ_VDUZ01000052.1"/>
</dbReference>
<evidence type="ECO:0000256" key="1">
    <source>
        <dbReference type="SAM" id="Phobius"/>
    </source>
</evidence>
<proteinExistence type="predicted"/>
<feature type="transmembrane region" description="Helical" evidence="1">
    <location>
        <begin position="29"/>
        <end position="49"/>
    </location>
</feature>
<keyword evidence="3" id="KW-1185">Reference proteome</keyword>
<dbReference type="Proteomes" id="UP000321638">
    <property type="component" value="Unassembled WGS sequence"/>
</dbReference>
<evidence type="ECO:0000313" key="3">
    <source>
        <dbReference type="Proteomes" id="UP000321638"/>
    </source>
</evidence>
<sequence>MPARNWGQTTAKDGVTPEALSGLAKFLEYGPLGLAGLMLVIIMVAVTVRKLTPAMERTLRHLMYIIGGCFALALAAQFFKSPAELYLNVIPLNAEAFGGLPQPTVKANKEPMKMDEAYL</sequence>
<protein>
    <submittedName>
        <fullName evidence="2">Uncharacterized protein</fullName>
    </submittedName>
</protein>
<keyword evidence="1" id="KW-1133">Transmembrane helix</keyword>
<name>A0A5C8PCR7_9HYPH</name>
<comment type="caution">
    <text evidence="2">The sequence shown here is derived from an EMBL/GenBank/DDBJ whole genome shotgun (WGS) entry which is preliminary data.</text>
</comment>
<accession>A0A5C8PCR7</accession>
<gene>
    <name evidence="2" type="ORF">FHP25_32725</name>
</gene>
<dbReference type="AlphaFoldDB" id="A0A5C8PCR7"/>
<dbReference type="EMBL" id="VDUZ01000052">
    <property type="protein sequence ID" value="TXL70884.1"/>
    <property type="molecule type" value="Genomic_DNA"/>
</dbReference>
<evidence type="ECO:0000313" key="2">
    <source>
        <dbReference type="EMBL" id="TXL70884.1"/>
    </source>
</evidence>
<organism evidence="2 3">
    <name type="scientific">Vineibacter terrae</name>
    <dbReference type="NCBI Taxonomy" id="2586908"/>
    <lineage>
        <taxon>Bacteria</taxon>
        <taxon>Pseudomonadati</taxon>
        <taxon>Pseudomonadota</taxon>
        <taxon>Alphaproteobacteria</taxon>
        <taxon>Hyphomicrobiales</taxon>
        <taxon>Vineibacter</taxon>
    </lineage>
</organism>